<name>A0ABP9QXC9_9RHOO</name>
<feature type="domain" description="Major facilitator superfamily (MFS) profile" evidence="10">
    <location>
        <begin position="1"/>
        <end position="396"/>
    </location>
</feature>
<evidence type="ECO:0000313" key="12">
    <source>
        <dbReference type="Proteomes" id="UP001500547"/>
    </source>
</evidence>
<feature type="transmembrane region" description="Helical" evidence="9">
    <location>
        <begin position="45"/>
        <end position="66"/>
    </location>
</feature>
<evidence type="ECO:0000256" key="4">
    <source>
        <dbReference type="ARBA" id="ARBA00022692"/>
    </source>
</evidence>
<dbReference type="InterPro" id="IPR036259">
    <property type="entry name" value="MFS_trans_sf"/>
</dbReference>
<evidence type="ECO:0000256" key="1">
    <source>
        <dbReference type="ARBA" id="ARBA00004651"/>
    </source>
</evidence>
<feature type="transmembrane region" description="Helical" evidence="9">
    <location>
        <begin position="78"/>
        <end position="102"/>
    </location>
</feature>
<feature type="transmembrane region" description="Helical" evidence="9">
    <location>
        <begin position="248"/>
        <end position="272"/>
    </location>
</feature>
<keyword evidence="3" id="KW-1003">Cell membrane</keyword>
<evidence type="ECO:0000313" key="11">
    <source>
        <dbReference type="EMBL" id="GAA5169099.1"/>
    </source>
</evidence>
<keyword evidence="5 9" id="KW-1133">Transmembrane helix</keyword>
<sequence length="409" mass="43563">MADDFSLLAHRPFRNYWLGRVSSVMSNNILAVAIGLQMYDLTSSAMDLGLVGLFQFLPALLFTLVVGQVADRFDRRRLLGLCLLLQVLVVGALFAGTLGHWLTREVLFIASFLIGTAKAFQMPTQQALAPLVVPPEVLPRALATSSSGVQFAIITSPALGGWLCVAGAEFAYAFCAALGLLSIIAFQRVEARPQVVLREPVSLRNLFAGVDFIWHRKAVLGAISLDLFAVLLGGATALLPIFARDILLVGPLGLGLLRSAPAAGALLTSLWLARHPVKRRAGKIMFASVAVYGIATLVFAFSESFMLSLVALAISGAGDMVSVVIRQSLVQLETPDDMRGRVSAVNSIFIGASNQLGEFESGVTAHWWGAVTSVAVGSVGTLLVVATWMGAFPELRKRETLQGGQTGQT</sequence>
<dbReference type="CDD" id="cd06173">
    <property type="entry name" value="MFS_MefA_like"/>
    <property type="match status" value="1"/>
</dbReference>
<reference evidence="12" key="1">
    <citation type="journal article" date="2019" name="Int. J. Syst. Evol. Microbiol.">
        <title>The Global Catalogue of Microorganisms (GCM) 10K type strain sequencing project: providing services to taxonomists for standard genome sequencing and annotation.</title>
        <authorList>
            <consortium name="The Broad Institute Genomics Platform"/>
            <consortium name="The Broad Institute Genome Sequencing Center for Infectious Disease"/>
            <person name="Wu L."/>
            <person name="Ma J."/>
        </authorList>
    </citation>
    <scope>NUCLEOTIDE SEQUENCE [LARGE SCALE GENOMIC DNA]</scope>
    <source>
        <strain evidence="12">JCM 18715</strain>
    </source>
</reference>
<dbReference type="InterPro" id="IPR011701">
    <property type="entry name" value="MFS"/>
</dbReference>
<evidence type="ECO:0000256" key="9">
    <source>
        <dbReference type="SAM" id="Phobius"/>
    </source>
</evidence>
<comment type="caution">
    <text evidence="11">The sequence shown here is derived from an EMBL/GenBank/DDBJ whole genome shotgun (WGS) entry which is preliminary data.</text>
</comment>
<feature type="transmembrane region" description="Helical" evidence="9">
    <location>
        <begin position="21"/>
        <end position="39"/>
    </location>
</feature>
<keyword evidence="12" id="KW-1185">Reference proteome</keyword>
<protein>
    <recommendedName>
        <fullName evidence="8">Multidrug efflux pump Tap</fullName>
    </recommendedName>
</protein>
<proteinExistence type="inferred from homology"/>
<feature type="transmembrane region" description="Helical" evidence="9">
    <location>
        <begin position="367"/>
        <end position="392"/>
    </location>
</feature>
<evidence type="ECO:0000256" key="6">
    <source>
        <dbReference type="ARBA" id="ARBA00023136"/>
    </source>
</evidence>
<evidence type="ECO:0000256" key="5">
    <source>
        <dbReference type="ARBA" id="ARBA00022989"/>
    </source>
</evidence>
<dbReference type="EMBL" id="BAABLD010000011">
    <property type="protein sequence ID" value="GAA5169099.1"/>
    <property type="molecule type" value="Genomic_DNA"/>
</dbReference>
<dbReference type="SUPFAM" id="SSF103473">
    <property type="entry name" value="MFS general substrate transporter"/>
    <property type="match status" value="1"/>
</dbReference>
<comment type="similarity">
    <text evidence="7">Belongs to the major facilitator superfamily. Drug:H(+) antiporter-3 (DHA3) (TC 2.A.1.21) family.</text>
</comment>
<comment type="subcellular location">
    <subcellularLocation>
        <location evidence="1">Cell membrane</location>
        <topology evidence="1">Multi-pass membrane protein</topology>
    </subcellularLocation>
</comment>
<feature type="transmembrane region" description="Helical" evidence="9">
    <location>
        <begin position="284"/>
        <end position="314"/>
    </location>
</feature>
<dbReference type="PANTHER" id="PTHR23513:SF9">
    <property type="entry name" value="ENTEROBACTIN EXPORTER ENTS"/>
    <property type="match status" value="1"/>
</dbReference>
<evidence type="ECO:0000256" key="8">
    <source>
        <dbReference type="ARBA" id="ARBA00040914"/>
    </source>
</evidence>
<dbReference type="Pfam" id="PF07690">
    <property type="entry name" value="MFS_1"/>
    <property type="match status" value="1"/>
</dbReference>
<evidence type="ECO:0000256" key="7">
    <source>
        <dbReference type="ARBA" id="ARBA00038075"/>
    </source>
</evidence>
<dbReference type="RefSeq" id="WP_345533931.1">
    <property type="nucleotide sequence ID" value="NZ_BAABLD010000011.1"/>
</dbReference>
<feature type="transmembrane region" description="Helical" evidence="9">
    <location>
        <begin position="159"/>
        <end position="186"/>
    </location>
</feature>
<evidence type="ECO:0000256" key="2">
    <source>
        <dbReference type="ARBA" id="ARBA00022448"/>
    </source>
</evidence>
<evidence type="ECO:0000256" key="3">
    <source>
        <dbReference type="ARBA" id="ARBA00022475"/>
    </source>
</evidence>
<organism evidence="11 12">
    <name type="scientific">Viridibacterium curvum</name>
    <dbReference type="NCBI Taxonomy" id="1101404"/>
    <lineage>
        <taxon>Bacteria</taxon>
        <taxon>Pseudomonadati</taxon>
        <taxon>Pseudomonadota</taxon>
        <taxon>Betaproteobacteria</taxon>
        <taxon>Rhodocyclales</taxon>
        <taxon>Rhodocyclaceae</taxon>
        <taxon>Viridibacterium</taxon>
    </lineage>
</organism>
<keyword evidence="6 9" id="KW-0472">Membrane</keyword>
<evidence type="ECO:0000259" key="10">
    <source>
        <dbReference type="PROSITE" id="PS50850"/>
    </source>
</evidence>
<dbReference type="InterPro" id="IPR020846">
    <property type="entry name" value="MFS_dom"/>
</dbReference>
<dbReference type="PANTHER" id="PTHR23513">
    <property type="entry name" value="INTEGRAL MEMBRANE EFFLUX PROTEIN-RELATED"/>
    <property type="match status" value="1"/>
</dbReference>
<dbReference type="Gene3D" id="1.20.1250.20">
    <property type="entry name" value="MFS general substrate transporter like domains"/>
    <property type="match status" value="1"/>
</dbReference>
<keyword evidence="2" id="KW-0813">Transport</keyword>
<gene>
    <name evidence="11" type="ORF">GCM10025770_30220</name>
</gene>
<dbReference type="PROSITE" id="PS50850">
    <property type="entry name" value="MFS"/>
    <property type="match status" value="1"/>
</dbReference>
<accession>A0ABP9QXC9</accession>
<dbReference type="Proteomes" id="UP001500547">
    <property type="component" value="Unassembled WGS sequence"/>
</dbReference>
<keyword evidence="4 9" id="KW-0812">Transmembrane</keyword>
<feature type="transmembrane region" description="Helical" evidence="9">
    <location>
        <begin position="218"/>
        <end position="242"/>
    </location>
</feature>